<feature type="region of interest" description="Disordered" evidence="7">
    <location>
        <begin position="161"/>
        <end position="191"/>
    </location>
</feature>
<evidence type="ECO:0000256" key="5">
    <source>
        <dbReference type="ARBA" id="ARBA00023065"/>
    </source>
</evidence>
<comment type="subcellular location">
    <subcellularLocation>
        <location evidence="1">Membrane</location>
        <topology evidence="1">Multi-pass membrane protein</topology>
    </subcellularLocation>
</comment>
<reference evidence="9 10" key="1">
    <citation type="submission" date="2016-09" db="EMBL/GenBank/DDBJ databases">
        <title>Extensive genetic diversity and differential bi-allelic expression allows diatom success in the polar Southern Ocean.</title>
        <authorList>
            <consortium name="DOE Joint Genome Institute"/>
            <person name="Mock T."/>
            <person name="Otillar R.P."/>
            <person name="Strauss J."/>
            <person name="Dupont C."/>
            <person name="Frickenhaus S."/>
            <person name="Maumus F."/>
            <person name="Mcmullan M."/>
            <person name="Sanges R."/>
            <person name="Schmutz J."/>
            <person name="Toseland A."/>
            <person name="Valas R."/>
            <person name="Veluchamy A."/>
            <person name="Ward B.J."/>
            <person name="Allen A."/>
            <person name="Barry K."/>
            <person name="Falciatore A."/>
            <person name="Ferrante M."/>
            <person name="Fortunato A.E."/>
            <person name="Gloeckner G."/>
            <person name="Gruber A."/>
            <person name="Hipkin R."/>
            <person name="Janech M."/>
            <person name="Kroth P."/>
            <person name="Leese F."/>
            <person name="Lindquist E."/>
            <person name="Lyon B.R."/>
            <person name="Martin J."/>
            <person name="Mayer C."/>
            <person name="Parker M."/>
            <person name="Quesneville H."/>
            <person name="Raymond J."/>
            <person name="Uhlig C."/>
            <person name="Valentin K.U."/>
            <person name="Worden A.Z."/>
            <person name="Armbrust E.V."/>
            <person name="Bowler C."/>
            <person name="Green B."/>
            <person name="Moulton V."/>
            <person name="Van Oosterhout C."/>
            <person name="Grigoriev I."/>
        </authorList>
    </citation>
    <scope>NUCLEOTIDE SEQUENCE [LARGE SCALE GENOMIC DNA]</scope>
    <source>
        <strain evidence="9 10">CCMP1102</strain>
    </source>
</reference>
<keyword evidence="5" id="KW-0406">Ion transport</keyword>
<feature type="region of interest" description="Disordered" evidence="7">
    <location>
        <begin position="563"/>
        <end position="595"/>
    </location>
</feature>
<protein>
    <submittedName>
        <fullName evidence="9">Uncharacterized protein</fullName>
    </submittedName>
</protein>
<feature type="compositionally biased region" description="Polar residues" evidence="7">
    <location>
        <begin position="231"/>
        <end position="240"/>
    </location>
</feature>
<accession>A0A1E7FGK2</accession>
<dbReference type="OrthoDB" id="41192at2759"/>
<evidence type="ECO:0000256" key="6">
    <source>
        <dbReference type="ARBA" id="ARBA00023136"/>
    </source>
</evidence>
<evidence type="ECO:0000256" key="3">
    <source>
        <dbReference type="ARBA" id="ARBA00022692"/>
    </source>
</evidence>
<dbReference type="Proteomes" id="UP000095751">
    <property type="component" value="Unassembled WGS sequence"/>
</dbReference>
<dbReference type="PANTHER" id="PTHR33281">
    <property type="entry name" value="UPF0187 PROTEIN YNEE"/>
    <property type="match status" value="1"/>
</dbReference>
<keyword evidence="10" id="KW-1185">Reference proteome</keyword>
<dbReference type="KEGG" id="fcy:FRACYDRAFT_237674"/>
<dbReference type="InterPro" id="IPR044669">
    <property type="entry name" value="YneE/VCCN1/2-like"/>
</dbReference>
<organism evidence="9 10">
    <name type="scientific">Fragilariopsis cylindrus CCMP1102</name>
    <dbReference type="NCBI Taxonomy" id="635003"/>
    <lineage>
        <taxon>Eukaryota</taxon>
        <taxon>Sar</taxon>
        <taxon>Stramenopiles</taxon>
        <taxon>Ochrophyta</taxon>
        <taxon>Bacillariophyta</taxon>
        <taxon>Bacillariophyceae</taxon>
        <taxon>Bacillariophycidae</taxon>
        <taxon>Bacillariales</taxon>
        <taxon>Bacillariaceae</taxon>
        <taxon>Fragilariopsis</taxon>
    </lineage>
</organism>
<evidence type="ECO:0000313" key="9">
    <source>
        <dbReference type="EMBL" id="OEU17264.1"/>
    </source>
</evidence>
<feature type="transmembrane region" description="Helical" evidence="8">
    <location>
        <begin position="472"/>
        <end position="494"/>
    </location>
</feature>
<feature type="region of interest" description="Disordered" evidence="7">
    <location>
        <begin position="215"/>
        <end position="273"/>
    </location>
</feature>
<keyword evidence="2" id="KW-0813">Transport</keyword>
<dbReference type="GO" id="GO:0016020">
    <property type="term" value="C:membrane"/>
    <property type="evidence" value="ECO:0007669"/>
    <property type="project" value="UniProtKB-SubCell"/>
</dbReference>
<keyword evidence="6 8" id="KW-0472">Membrane</keyword>
<dbReference type="GO" id="GO:0005254">
    <property type="term" value="F:chloride channel activity"/>
    <property type="evidence" value="ECO:0007669"/>
    <property type="project" value="InterPro"/>
</dbReference>
<evidence type="ECO:0000256" key="2">
    <source>
        <dbReference type="ARBA" id="ARBA00022448"/>
    </source>
</evidence>
<dbReference type="InParanoid" id="A0A1E7FGK2"/>
<evidence type="ECO:0000256" key="8">
    <source>
        <dbReference type="SAM" id="Phobius"/>
    </source>
</evidence>
<dbReference type="AlphaFoldDB" id="A0A1E7FGK2"/>
<evidence type="ECO:0000256" key="4">
    <source>
        <dbReference type="ARBA" id="ARBA00022989"/>
    </source>
</evidence>
<evidence type="ECO:0000313" key="10">
    <source>
        <dbReference type="Proteomes" id="UP000095751"/>
    </source>
</evidence>
<evidence type="ECO:0000256" key="7">
    <source>
        <dbReference type="SAM" id="MobiDB-lite"/>
    </source>
</evidence>
<keyword evidence="4 8" id="KW-1133">Transmembrane helix</keyword>
<feature type="compositionally biased region" description="Polar residues" evidence="7">
    <location>
        <begin position="573"/>
        <end position="587"/>
    </location>
</feature>
<sequence>MIKYKKKAFGLNLLLRVNGSATYRAIIPAMMAVGVLFIMKLVWKAPPQSEMLHPYVAGVLISSIAFLVVFRMTQGYGRYWEATGAVYRMQSKWMDAAIHIATYHLQLPQYDKIKPPSYSKYHHLNEKFLTRDRERVRASRFDIGTAGKISSERALLRSIERISTTKAHNGKSNRKKMTAESETRSSTDNLGVEEDGAITVIRTLSKKLPNRISTRRFEQAPVSGEVRNGDSIASNANSINDVREEEPADDNDDEIPRKKRRAPQFLCGRPRKDGNWEPLFDDGRSTYIDPQNPSNIERCGFASIQGEHTPILFLQELAHLSSLMNAVALSTLRNDVEGVASPLSLYQPGSPWPEVDPQLDQNLYDSRLERYWFAWLYFLGQGRSPAERTRYNAARPMSVLGGVSDAEIQMLQVARGPLAKTQLCFFWLSEFAVREYDEGAHGALISRCMQFLSDGMTGYNDARKIMFNPFPFPHAQLSSVFVNLMILVMPLLMSQYIKDSWLASLFTFFSVMIITSIDEVARELENPFRNIPNELPSVTYQAEFNEALLTMYSGFHPDSFWDPPLEENRSDPTSDVDNSSSVTNISTAMPPITENSARYEYEDTIEEEVAHFDHKSGDQEIMKAQLCLIVEQQGRMMEHMMTEQKRLNKMMEEMLSQLTSAQGK</sequence>
<name>A0A1E7FGK2_9STRA</name>
<feature type="compositionally biased region" description="Acidic residues" evidence="7">
    <location>
        <begin position="243"/>
        <end position="253"/>
    </location>
</feature>
<gene>
    <name evidence="9" type="ORF">FRACYDRAFT_237674</name>
</gene>
<dbReference type="PANTHER" id="PTHR33281:SF20">
    <property type="match status" value="1"/>
</dbReference>
<feature type="transmembrane region" description="Helical" evidence="8">
    <location>
        <begin position="51"/>
        <end position="70"/>
    </location>
</feature>
<dbReference type="EMBL" id="KV784357">
    <property type="protein sequence ID" value="OEU17264.1"/>
    <property type="molecule type" value="Genomic_DNA"/>
</dbReference>
<feature type="transmembrane region" description="Helical" evidence="8">
    <location>
        <begin position="21"/>
        <end position="39"/>
    </location>
</feature>
<proteinExistence type="predicted"/>
<keyword evidence="3 8" id="KW-0812">Transmembrane</keyword>
<dbReference type="Pfam" id="PF25539">
    <property type="entry name" value="Bestrophin_2"/>
    <property type="match status" value="1"/>
</dbReference>
<evidence type="ECO:0000256" key="1">
    <source>
        <dbReference type="ARBA" id="ARBA00004141"/>
    </source>
</evidence>